<dbReference type="EMBL" id="JBHTAG010000002">
    <property type="protein sequence ID" value="MFC7096010.1"/>
    <property type="molecule type" value="Genomic_DNA"/>
</dbReference>
<dbReference type="RefSeq" id="WP_276236507.1">
    <property type="nucleotide sequence ID" value="NZ_CP119989.1"/>
</dbReference>
<keyword evidence="4" id="KW-1185">Reference proteome</keyword>
<dbReference type="Pfam" id="PF07883">
    <property type="entry name" value="Cupin_2"/>
    <property type="match status" value="1"/>
</dbReference>
<organism evidence="3 4">
    <name type="scientific">Halobaculum marinum</name>
    <dbReference type="NCBI Taxonomy" id="3031996"/>
    <lineage>
        <taxon>Archaea</taxon>
        <taxon>Methanobacteriati</taxon>
        <taxon>Methanobacteriota</taxon>
        <taxon>Stenosarchaea group</taxon>
        <taxon>Halobacteria</taxon>
        <taxon>Halobacteriales</taxon>
        <taxon>Haloferacaceae</taxon>
        <taxon>Halobaculum</taxon>
    </lineage>
</organism>
<dbReference type="PANTHER" id="PTHR35848:SF9">
    <property type="entry name" value="SLL1358 PROTEIN"/>
    <property type="match status" value="1"/>
</dbReference>
<evidence type="ECO:0000313" key="3">
    <source>
        <dbReference type="EMBL" id="MFC7096010.1"/>
    </source>
</evidence>
<proteinExistence type="predicted"/>
<comment type="caution">
    <text evidence="3">The sequence shown here is derived from an EMBL/GenBank/DDBJ whole genome shotgun (WGS) entry which is preliminary data.</text>
</comment>
<protein>
    <submittedName>
        <fullName evidence="3">Cupin domain-containing protein</fullName>
    </submittedName>
</protein>
<dbReference type="GeneID" id="79270107"/>
<dbReference type="InterPro" id="IPR011051">
    <property type="entry name" value="RmlC_Cupin_sf"/>
</dbReference>
<accession>A0ABD5WR34</accession>
<dbReference type="InterPro" id="IPR013096">
    <property type="entry name" value="Cupin_2"/>
</dbReference>
<dbReference type="PANTHER" id="PTHR35848">
    <property type="entry name" value="OXALATE-BINDING PROTEIN"/>
    <property type="match status" value="1"/>
</dbReference>
<evidence type="ECO:0000259" key="2">
    <source>
        <dbReference type="Pfam" id="PF07883"/>
    </source>
</evidence>
<gene>
    <name evidence="3" type="ORF">ACFQKD_01730</name>
</gene>
<dbReference type="Proteomes" id="UP001596388">
    <property type="component" value="Unassembled WGS sequence"/>
</dbReference>
<keyword evidence="1" id="KW-0479">Metal-binding</keyword>
<dbReference type="Gene3D" id="2.60.120.10">
    <property type="entry name" value="Jelly Rolls"/>
    <property type="match status" value="1"/>
</dbReference>
<evidence type="ECO:0000313" key="4">
    <source>
        <dbReference type="Proteomes" id="UP001596388"/>
    </source>
</evidence>
<dbReference type="AlphaFoldDB" id="A0ABD5WR34"/>
<reference evidence="3 4" key="1">
    <citation type="journal article" date="2019" name="Int. J. Syst. Evol. Microbiol.">
        <title>The Global Catalogue of Microorganisms (GCM) 10K type strain sequencing project: providing services to taxonomists for standard genome sequencing and annotation.</title>
        <authorList>
            <consortium name="The Broad Institute Genomics Platform"/>
            <consortium name="The Broad Institute Genome Sequencing Center for Infectious Disease"/>
            <person name="Wu L."/>
            <person name="Ma J."/>
        </authorList>
    </citation>
    <scope>NUCLEOTIDE SEQUENCE [LARGE SCALE GENOMIC DNA]</scope>
    <source>
        <strain evidence="3 4">DT55</strain>
    </source>
</reference>
<dbReference type="InterPro" id="IPR051610">
    <property type="entry name" value="GPI/OXD"/>
</dbReference>
<dbReference type="InterPro" id="IPR014710">
    <property type="entry name" value="RmlC-like_jellyroll"/>
</dbReference>
<name>A0ABD5WR34_9EURY</name>
<evidence type="ECO:0000256" key="1">
    <source>
        <dbReference type="ARBA" id="ARBA00022723"/>
    </source>
</evidence>
<dbReference type="SUPFAM" id="SSF51182">
    <property type="entry name" value="RmlC-like cupins"/>
    <property type="match status" value="1"/>
</dbReference>
<dbReference type="GO" id="GO:0046872">
    <property type="term" value="F:metal ion binding"/>
    <property type="evidence" value="ECO:0007669"/>
    <property type="project" value="UniProtKB-KW"/>
</dbReference>
<feature type="domain" description="Cupin type-2" evidence="2">
    <location>
        <begin position="37"/>
        <end position="105"/>
    </location>
</feature>
<sequence length="153" mass="16106">MEHVDIDAVEESGFGNGVSVRRLTGALGAEDLAINHYQLEPGEGFSGGMHTHLDQEELFVILSGTATFETPDDTVVVDEGEAIRFAPGEYQTGSNDGDEPVEALALGAPADSTEVRVPVECRECGHEALAAIPAEEGMAFECPECGTEADLPT</sequence>